<dbReference type="InterPro" id="IPR034032">
    <property type="entry name" value="Zn_MMP-like_bac"/>
</dbReference>
<dbReference type="InterPro" id="IPR024079">
    <property type="entry name" value="MetalloPept_cat_dom_sf"/>
</dbReference>
<keyword evidence="4" id="KW-0645">Protease</keyword>
<evidence type="ECO:0000313" key="5">
    <source>
        <dbReference type="Proteomes" id="UP001202281"/>
    </source>
</evidence>
<protein>
    <submittedName>
        <fullName evidence="4">Zinc-dependent metalloprotease</fullName>
    </submittedName>
</protein>
<keyword evidence="4" id="KW-0482">Metalloprotease</keyword>
<sequence length="798" mass="85610">MAFCATGPAAHAGEAPLLPVKASTADGRILLTLPAPDKDGVIGRYLYSVVMRTGLGSPMARLDKAANGPTQLLAFRKIGTKVAVTFENPRFRATGGTAAEQKSVTDSFAFSTVWMTDPVSTGPDGSMVIDISPFLTKDVNNITGRLNAVGKGYRQTAALSVADPASVKAFPDNIEMDALQTFESSTPGPQVSGIAPEPRQVSFYVHHSLIRLPDAGYKPRLFDIRAGGFSTQVVDFAKPLGQNVVYQLANRFRLEKTDPGAARSTVKKPIVFYIDSGMPQPIRDAVFKGVGWWSDAFNAAGLIDAFQVKILPKDADPLDVRYNVVNWDNRLTRGWSFGQVIADPRTGEIVKASVVLGSLRVRQDMVIFESLAGAGKTGTGGPDDPVTAALARMSQLGAHEVGHAIGFMHNFAASTQGRGSVMDYPGPKIGIKDGTLDLSDAYASGIGKWDKYTVDWLYGTDSNAVAAAKTQNPDTLAMRWVTDSDGRSPDAPNPWGSMWDNGPDPVAELAHIMKVRRIAIDRFGPAVLHPGEPLAELRRKFVPVWLFHRYQVDAVAKFIGGIDYTYAVTGDAHTEPVPVAADRQIAAIDGLMATLSSKALTIPQSLVMRLSSGIHGFGRSNPQFDIEVFRNAASAAFDPLVAADAAAQQTLGTLLAPARLTRVFEQHALDPSLPGMEVLLDKLFPATIDARTGAVSRRVAYRTVIELARAAHDPETSPEVSAMIGQRLSGLAERAGKAKGSSEDAAWNFQVARLLSNDGLLERELKAKQRAPEIPPGMPIGGSTGWMDRDWSDGLVSK</sequence>
<accession>A0ABT0BRJ0</accession>
<dbReference type="Pfam" id="PF17148">
    <property type="entry name" value="DUF5117"/>
    <property type="match status" value="1"/>
</dbReference>
<dbReference type="GO" id="GO:0008237">
    <property type="term" value="F:metallopeptidase activity"/>
    <property type="evidence" value="ECO:0007669"/>
    <property type="project" value="UniProtKB-KW"/>
</dbReference>
<evidence type="ECO:0000313" key="4">
    <source>
        <dbReference type="EMBL" id="MCJ2187675.1"/>
    </source>
</evidence>
<dbReference type="PANTHER" id="PTHR38478">
    <property type="entry name" value="PEPTIDASE M1A AND M12B"/>
    <property type="match status" value="1"/>
</dbReference>
<dbReference type="CDD" id="cd04276">
    <property type="entry name" value="ZnMc_MMP_like_2"/>
    <property type="match status" value="1"/>
</dbReference>
<dbReference type="SUPFAM" id="SSF55486">
    <property type="entry name" value="Metalloproteases ('zincins'), catalytic domain"/>
    <property type="match status" value="1"/>
</dbReference>
<keyword evidence="5" id="KW-1185">Reference proteome</keyword>
<feature type="domain" description="DUF5117" evidence="3">
    <location>
        <begin position="68"/>
        <end position="256"/>
    </location>
</feature>
<evidence type="ECO:0000259" key="3">
    <source>
        <dbReference type="Pfam" id="PF17148"/>
    </source>
</evidence>
<feature type="region of interest" description="Disordered" evidence="1">
    <location>
        <begin position="770"/>
        <end position="798"/>
    </location>
</feature>
<keyword evidence="4" id="KW-0378">Hydrolase</keyword>
<dbReference type="Gene3D" id="3.40.390.10">
    <property type="entry name" value="Collagenase (Catalytic Domain)"/>
    <property type="match status" value="1"/>
</dbReference>
<organism evidence="4 5">
    <name type="scientific">Novosphingobium beihaiensis</name>
    <dbReference type="NCBI Taxonomy" id="2930389"/>
    <lineage>
        <taxon>Bacteria</taxon>
        <taxon>Pseudomonadati</taxon>
        <taxon>Pseudomonadota</taxon>
        <taxon>Alphaproteobacteria</taxon>
        <taxon>Sphingomonadales</taxon>
        <taxon>Sphingomonadaceae</taxon>
        <taxon>Novosphingobium</taxon>
    </lineage>
</organism>
<dbReference type="InterPro" id="IPR032534">
    <property type="entry name" value="EcxA_zinc-bd"/>
</dbReference>
<dbReference type="EMBL" id="JALHLG010000016">
    <property type="protein sequence ID" value="MCJ2187675.1"/>
    <property type="molecule type" value="Genomic_DNA"/>
</dbReference>
<name>A0ABT0BRJ0_9SPHN</name>
<evidence type="ECO:0000256" key="1">
    <source>
        <dbReference type="SAM" id="MobiDB-lite"/>
    </source>
</evidence>
<gene>
    <name evidence="4" type="ORF">MTR66_12715</name>
</gene>
<dbReference type="InterPro" id="IPR033413">
    <property type="entry name" value="DUF5117"/>
</dbReference>
<dbReference type="PANTHER" id="PTHR38478:SF1">
    <property type="entry name" value="ZINC DEPENDENT METALLOPROTEASE DOMAIN LIPOPROTEIN"/>
    <property type="match status" value="1"/>
</dbReference>
<reference evidence="4 5" key="1">
    <citation type="submission" date="2022-04" db="EMBL/GenBank/DDBJ databases">
        <title>Identification of a novel bacterium isolated from mangrove sediments.</title>
        <authorList>
            <person name="Pan X."/>
        </authorList>
    </citation>
    <scope>NUCLEOTIDE SEQUENCE [LARGE SCALE GENOMIC DNA]</scope>
    <source>
        <strain evidence="4 5">B2638</strain>
    </source>
</reference>
<proteinExistence type="predicted"/>
<evidence type="ECO:0000259" key="2">
    <source>
        <dbReference type="Pfam" id="PF16313"/>
    </source>
</evidence>
<dbReference type="Proteomes" id="UP001202281">
    <property type="component" value="Unassembled WGS sequence"/>
</dbReference>
<feature type="domain" description="EcxA zinc-binding" evidence="2">
    <location>
        <begin position="385"/>
        <end position="687"/>
    </location>
</feature>
<dbReference type="Pfam" id="PF16313">
    <property type="entry name" value="DUF4953"/>
    <property type="match status" value="1"/>
</dbReference>
<comment type="caution">
    <text evidence="4">The sequence shown here is derived from an EMBL/GenBank/DDBJ whole genome shotgun (WGS) entry which is preliminary data.</text>
</comment>
<dbReference type="RefSeq" id="WP_243921589.1">
    <property type="nucleotide sequence ID" value="NZ_JALHLG010000016.1"/>
</dbReference>